<dbReference type="PANTHER" id="PTHR36930">
    <property type="entry name" value="METAL-SULFUR CLUSTER BIOSYNTHESIS PROTEINS YUAD-RELATED"/>
    <property type="match status" value="1"/>
</dbReference>
<organism evidence="2 3">
    <name type="scientific">Roseomonas gilardii</name>
    <dbReference type="NCBI Taxonomy" id="257708"/>
    <lineage>
        <taxon>Bacteria</taxon>
        <taxon>Pseudomonadati</taxon>
        <taxon>Pseudomonadota</taxon>
        <taxon>Alphaproteobacteria</taxon>
        <taxon>Acetobacterales</taxon>
        <taxon>Roseomonadaceae</taxon>
        <taxon>Roseomonas</taxon>
    </lineage>
</organism>
<dbReference type="Gene3D" id="2.40.33.20">
    <property type="entry name" value="PK beta-barrel domain-like"/>
    <property type="match status" value="1"/>
</dbReference>
<evidence type="ECO:0000259" key="1">
    <source>
        <dbReference type="PROSITE" id="PS51340"/>
    </source>
</evidence>
<dbReference type="InterPro" id="IPR011037">
    <property type="entry name" value="Pyrv_Knase-like_insert_dom_sf"/>
</dbReference>
<dbReference type="PROSITE" id="PS51340">
    <property type="entry name" value="MOSC"/>
    <property type="match status" value="1"/>
</dbReference>
<dbReference type="Pfam" id="PF03473">
    <property type="entry name" value="MOSC"/>
    <property type="match status" value="1"/>
</dbReference>
<dbReference type="SUPFAM" id="SSF50800">
    <property type="entry name" value="PK beta-barrel domain-like"/>
    <property type="match status" value="1"/>
</dbReference>
<name>A0ABU3MDU8_9PROT</name>
<dbReference type="RefSeq" id="WP_314281529.1">
    <property type="nucleotide sequence ID" value="NZ_JAVVDO010000009.1"/>
</dbReference>
<dbReference type="EMBL" id="JAVVDO010000009">
    <property type="protein sequence ID" value="MDT8330945.1"/>
    <property type="molecule type" value="Genomic_DNA"/>
</dbReference>
<accession>A0ABU3MDU8</accession>
<gene>
    <name evidence="2" type="ORF">RQ831_07750</name>
</gene>
<sequence>MLNPASPLSRLFDAPVRPGRVEWIGLRPARRATPRPVLLAGMGPEEGLAGDHYRNRQSRARQVTLIQAEHLAAIAAFLGRDRVAPEEMRRNVVTAGINLLALKGRRFRLGSAVLEMTGECHPCSRMEEVLGPGGYNAVRGHGGITARVLRAGEVALGGAILRLDGADDPGPGGTGASPPALSG</sequence>
<feature type="domain" description="MOSC" evidence="1">
    <location>
        <begin position="31"/>
        <end position="163"/>
    </location>
</feature>
<dbReference type="InterPro" id="IPR005302">
    <property type="entry name" value="MoCF_Sase_C"/>
</dbReference>
<comment type="caution">
    <text evidence="2">The sequence shown here is derived from an EMBL/GenBank/DDBJ whole genome shotgun (WGS) entry which is preliminary data.</text>
</comment>
<evidence type="ECO:0000313" key="3">
    <source>
        <dbReference type="Proteomes" id="UP001258945"/>
    </source>
</evidence>
<dbReference type="PANTHER" id="PTHR36930:SF1">
    <property type="entry name" value="MOSC DOMAIN-CONTAINING PROTEIN"/>
    <property type="match status" value="1"/>
</dbReference>
<evidence type="ECO:0000313" key="2">
    <source>
        <dbReference type="EMBL" id="MDT8330945.1"/>
    </source>
</evidence>
<dbReference type="Proteomes" id="UP001258945">
    <property type="component" value="Unassembled WGS sequence"/>
</dbReference>
<proteinExistence type="predicted"/>
<protein>
    <submittedName>
        <fullName evidence="2">MOSC domain-containing protein</fullName>
    </submittedName>
</protein>
<keyword evidence="3" id="KW-1185">Reference proteome</keyword>
<dbReference type="InterPro" id="IPR052716">
    <property type="entry name" value="MOSC_domain"/>
</dbReference>
<reference evidence="2 3" key="1">
    <citation type="journal article" date="2019" name="Microb. Pathog.">
        <title>Comparison of VITEK 2, MALDI-TOF MS, 16S rRNA gene sequencing, and whole-genome sequencing for identification of Roseomonas mucosa.</title>
        <authorList>
            <person name="Rudolph W.W."/>
            <person name="Gunzer F."/>
            <person name="Trauth M."/>
            <person name="Bunk B."/>
            <person name="Bigge R."/>
            <person name="Schrottner P."/>
        </authorList>
    </citation>
    <scope>NUCLEOTIDE SEQUENCE [LARGE SCALE GENOMIC DNA]</scope>
    <source>
        <strain evidence="2 3">DSM 103800</strain>
    </source>
</reference>